<dbReference type="InterPro" id="IPR018060">
    <property type="entry name" value="HTH_AraC"/>
</dbReference>
<protein>
    <submittedName>
        <fullName evidence="5">AraC family transcriptional regulator</fullName>
    </submittedName>
</protein>
<dbReference type="SUPFAM" id="SSF46689">
    <property type="entry name" value="Homeodomain-like"/>
    <property type="match status" value="1"/>
</dbReference>
<dbReference type="PANTHER" id="PTHR47894">
    <property type="entry name" value="HTH-TYPE TRANSCRIPTIONAL REGULATOR GADX"/>
    <property type="match status" value="1"/>
</dbReference>
<evidence type="ECO:0000313" key="6">
    <source>
        <dbReference type="Proteomes" id="UP000307510"/>
    </source>
</evidence>
<evidence type="ECO:0000256" key="1">
    <source>
        <dbReference type="ARBA" id="ARBA00023015"/>
    </source>
</evidence>
<dbReference type="Pfam" id="PF12833">
    <property type="entry name" value="HTH_18"/>
    <property type="match status" value="1"/>
</dbReference>
<name>A0A5R9A6L4_PSENT</name>
<keyword evidence="2" id="KW-0238">DNA-binding</keyword>
<dbReference type="GO" id="GO:0000976">
    <property type="term" value="F:transcription cis-regulatory region binding"/>
    <property type="evidence" value="ECO:0007669"/>
    <property type="project" value="TreeGrafter"/>
</dbReference>
<sequence length="348" mass="38762">MTALIRTTSFIGFPQLVAQLGGDCEHLLGRFQIAPAALEDDEARVPLRSLVGVLECAANELDCPDLGLRMAEYQDLQVLGPVALIARNSATVGQALEEISRFIGYHSPGIDVQLDRSDRQAPRLLIEIRLPGPTRLRQMQELALGVGHNTLKLLCGSQFSARSVLISGAGALPPARYKRYFKSPAYFNQDCNALVLSNEQLGMRIEQQDPQLHRVMLDYLRPFDAQAAAGLVRQVENLILRTLPTQRCRIGLIAEQLGLHERVLQRRLAELGTGFEQVLEQARRSCAQRYLAERHMPMSQVAGLLGYSEQSVFNRACRRWFDDTPRGIRRQLLDGNAAVDPDGPPGYR</sequence>
<evidence type="ECO:0000259" key="4">
    <source>
        <dbReference type="PROSITE" id="PS01124"/>
    </source>
</evidence>
<dbReference type="InterPro" id="IPR009057">
    <property type="entry name" value="Homeodomain-like_sf"/>
</dbReference>
<dbReference type="EMBL" id="VASG01000004">
    <property type="protein sequence ID" value="TLP73446.1"/>
    <property type="molecule type" value="Genomic_DNA"/>
</dbReference>
<dbReference type="Pfam" id="PF12625">
    <property type="entry name" value="Arabinose_bd"/>
    <property type="match status" value="1"/>
</dbReference>
<dbReference type="PROSITE" id="PS01124">
    <property type="entry name" value="HTH_ARAC_FAMILY_2"/>
    <property type="match status" value="1"/>
</dbReference>
<dbReference type="InterPro" id="IPR032687">
    <property type="entry name" value="AraC-type_N"/>
</dbReference>
<feature type="domain" description="HTH araC/xylS-type" evidence="4">
    <location>
        <begin position="233"/>
        <end position="331"/>
    </location>
</feature>
<reference evidence="5 6" key="1">
    <citation type="submission" date="2019-05" db="EMBL/GenBank/DDBJ databases">
        <authorList>
            <person name="Moore K."/>
            <person name="O'Neill P."/>
            <person name="Farbos A."/>
            <person name="Studholme D.J."/>
        </authorList>
    </citation>
    <scope>NUCLEOTIDE SEQUENCE [LARGE SCALE GENOMIC DNA]</scope>
    <source>
        <strain evidence="5 6">DSM 9128</strain>
    </source>
</reference>
<evidence type="ECO:0000256" key="3">
    <source>
        <dbReference type="ARBA" id="ARBA00023163"/>
    </source>
</evidence>
<evidence type="ECO:0000256" key="2">
    <source>
        <dbReference type="ARBA" id="ARBA00023125"/>
    </source>
</evidence>
<reference evidence="6" key="2">
    <citation type="submission" date="2019-06" db="EMBL/GenBank/DDBJ databases">
        <title>AzeR, a transcriptional regulator that responds to azelaic acid in Pseudomonas nitroreducens.</title>
        <authorList>
            <person name="Bez C."/>
            <person name="Javvadi S.G."/>
            <person name="Bertani I."/>
            <person name="Devescovi G."/>
            <person name="Studholme D.J."/>
            <person name="Geller A."/>
            <person name="Levy A."/>
            <person name="Venturi V."/>
        </authorList>
    </citation>
    <scope>NUCLEOTIDE SEQUENCE [LARGE SCALE GENOMIC DNA]</scope>
    <source>
        <strain evidence="6">DSM 9128</strain>
    </source>
</reference>
<organism evidence="5 6">
    <name type="scientific">Pseudomonas nitroreducens</name>
    <dbReference type="NCBI Taxonomy" id="46680"/>
    <lineage>
        <taxon>Bacteria</taxon>
        <taxon>Pseudomonadati</taxon>
        <taxon>Pseudomonadota</taxon>
        <taxon>Gammaproteobacteria</taxon>
        <taxon>Pseudomonadales</taxon>
        <taxon>Pseudomonadaceae</taxon>
        <taxon>Pseudomonas</taxon>
    </lineage>
</organism>
<dbReference type="Proteomes" id="UP000307510">
    <property type="component" value="Unassembled WGS sequence"/>
</dbReference>
<proteinExistence type="predicted"/>
<dbReference type="Gene3D" id="1.10.10.60">
    <property type="entry name" value="Homeodomain-like"/>
    <property type="match status" value="1"/>
</dbReference>
<keyword evidence="3" id="KW-0804">Transcription</keyword>
<comment type="caution">
    <text evidence="5">The sequence shown here is derived from an EMBL/GenBank/DDBJ whole genome shotgun (WGS) entry which is preliminary data.</text>
</comment>
<dbReference type="SMART" id="SM00342">
    <property type="entry name" value="HTH_ARAC"/>
    <property type="match status" value="1"/>
</dbReference>
<dbReference type="AlphaFoldDB" id="A0A5R9A6L4"/>
<dbReference type="RefSeq" id="WP_138214420.1">
    <property type="nucleotide sequence ID" value="NZ_VASG01000004.1"/>
</dbReference>
<dbReference type="GO" id="GO:0005829">
    <property type="term" value="C:cytosol"/>
    <property type="evidence" value="ECO:0007669"/>
    <property type="project" value="TreeGrafter"/>
</dbReference>
<evidence type="ECO:0000313" key="5">
    <source>
        <dbReference type="EMBL" id="TLP73446.1"/>
    </source>
</evidence>
<keyword evidence="1" id="KW-0805">Transcription regulation</keyword>
<dbReference type="GO" id="GO:0003700">
    <property type="term" value="F:DNA-binding transcription factor activity"/>
    <property type="evidence" value="ECO:0007669"/>
    <property type="project" value="InterPro"/>
</dbReference>
<gene>
    <name evidence="5" type="ORF">FEA48_14470</name>
</gene>
<dbReference type="PANTHER" id="PTHR47894:SF4">
    <property type="entry name" value="HTH-TYPE TRANSCRIPTIONAL REGULATOR GADX"/>
    <property type="match status" value="1"/>
</dbReference>
<accession>A0A5R9A6L4</accession>